<dbReference type="InterPro" id="IPR057937">
    <property type="entry name" value="HVO_2718-like_HTH"/>
</dbReference>
<keyword evidence="5" id="KW-1185">Reference proteome</keyword>
<evidence type="ECO:0000313" key="5">
    <source>
        <dbReference type="Proteomes" id="UP000199370"/>
    </source>
</evidence>
<proteinExistence type="predicted"/>
<accession>A0A1G9Z4Z3</accession>
<dbReference type="RefSeq" id="WP_089735057.1">
    <property type="nucleotide sequence ID" value="NZ_FNIA01000018.1"/>
</dbReference>
<evidence type="ECO:0000259" key="3">
    <source>
        <dbReference type="Pfam" id="PF26602"/>
    </source>
</evidence>
<reference evidence="4 5" key="1">
    <citation type="submission" date="2016-10" db="EMBL/GenBank/DDBJ databases">
        <authorList>
            <person name="de Groot N.N."/>
        </authorList>
    </citation>
    <scope>NUCLEOTIDE SEQUENCE [LARGE SCALE GENOMIC DNA]</scope>
    <source>
        <strain evidence="5">EB21,IBRC-M 10013,KCTC 4048</strain>
    </source>
</reference>
<dbReference type="OrthoDB" id="339114at2157"/>
<sequence length="170" mass="17890">MAKYSTGDSSGGGDGDTCELCGAASDRLRMANVAGAELEVCPDCAPHDDAQKTTSGSSGDGSSRDSGERKRNAARNTAKTSNWDGDTSHWEEGGTNYDDDQLPYLVKDYGKTLTDARQDAGLQRDELADELDTDEADIIAVEQGRAARAGIGGGLIAKLEDRLDVQLSEG</sequence>
<dbReference type="Pfam" id="PF24250">
    <property type="entry name" value="HVO_2718"/>
    <property type="match status" value="1"/>
</dbReference>
<evidence type="ECO:0000259" key="2">
    <source>
        <dbReference type="Pfam" id="PF24250"/>
    </source>
</evidence>
<feature type="region of interest" description="Disordered" evidence="1">
    <location>
        <begin position="42"/>
        <end position="102"/>
    </location>
</feature>
<feature type="domain" description="Transcription regulator HVO-2718-like helix-turn-helix" evidence="2">
    <location>
        <begin position="98"/>
        <end position="169"/>
    </location>
</feature>
<evidence type="ECO:0000256" key="1">
    <source>
        <dbReference type="SAM" id="MobiDB-lite"/>
    </source>
</evidence>
<dbReference type="InterPro" id="IPR001387">
    <property type="entry name" value="Cro/C1-type_HTH"/>
</dbReference>
<name>A0A1G9Z4Z3_9EURY</name>
<protein>
    <submittedName>
        <fullName evidence="4">Ribosome-binding protein aMBF1, putative translation factor, contains Zn-ribbon and HTH domains</fullName>
    </submittedName>
</protein>
<dbReference type="InterPro" id="IPR058562">
    <property type="entry name" value="MJ0586_N"/>
</dbReference>
<dbReference type="Proteomes" id="UP000199370">
    <property type="component" value="Unassembled WGS sequence"/>
</dbReference>
<organism evidence="4 5">
    <name type="scientific">Haloarchaeobius iranensis</name>
    <dbReference type="NCBI Taxonomy" id="996166"/>
    <lineage>
        <taxon>Archaea</taxon>
        <taxon>Methanobacteriati</taxon>
        <taxon>Methanobacteriota</taxon>
        <taxon>Stenosarchaea group</taxon>
        <taxon>Halobacteria</taxon>
        <taxon>Halobacteriales</taxon>
        <taxon>Halorubellaceae</taxon>
        <taxon>Haloarchaeobius</taxon>
    </lineage>
</organism>
<dbReference type="GO" id="GO:0003677">
    <property type="term" value="F:DNA binding"/>
    <property type="evidence" value="ECO:0007669"/>
    <property type="project" value="InterPro"/>
</dbReference>
<feature type="compositionally biased region" description="Basic and acidic residues" evidence="1">
    <location>
        <begin position="62"/>
        <end position="71"/>
    </location>
</feature>
<dbReference type="CDD" id="cd00093">
    <property type="entry name" value="HTH_XRE"/>
    <property type="match status" value="1"/>
</dbReference>
<dbReference type="STRING" id="996166.SAMN05192554_11829"/>
<dbReference type="InterPro" id="IPR010982">
    <property type="entry name" value="Lambda_DNA-bd_dom_sf"/>
</dbReference>
<feature type="compositionally biased region" description="Polar residues" evidence="1">
    <location>
        <begin position="74"/>
        <end position="85"/>
    </location>
</feature>
<gene>
    <name evidence="4" type="ORF">SAMN05192554_11829</name>
</gene>
<dbReference type="Pfam" id="PF26602">
    <property type="entry name" value="HVO_2718_N"/>
    <property type="match status" value="1"/>
</dbReference>
<dbReference type="AlphaFoldDB" id="A0A1G9Z4Z3"/>
<dbReference type="EMBL" id="FNIA01000018">
    <property type="protein sequence ID" value="SDN16598.1"/>
    <property type="molecule type" value="Genomic_DNA"/>
</dbReference>
<feature type="domain" description="MJ0586 N-terminal zinc binding" evidence="3">
    <location>
        <begin position="16"/>
        <end position="49"/>
    </location>
</feature>
<evidence type="ECO:0000313" key="4">
    <source>
        <dbReference type="EMBL" id="SDN16598.1"/>
    </source>
</evidence>
<dbReference type="Gene3D" id="1.10.260.40">
    <property type="entry name" value="lambda repressor-like DNA-binding domains"/>
    <property type="match status" value="1"/>
</dbReference>
<dbReference type="SUPFAM" id="SSF47413">
    <property type="entry name" value="lambda repressor-like DNA-binding domains"/>
    <property type="match status" value="1"/>
</dbReference>